<proteinExistence type="predicted"/>
<keyword evidence="2" id="KW-1185">Reference proteome</keyword>
<evidence type="ECO:0000313" key="1">
    <source>
        <dbReference type="EMBL" id="SHJ68362.1"/>
    </source>
</evidence>
<dbReference type="AlphaFoldDB" id="A0A1M6LB24"/>
<name>A0A1M6LB24_9PROT</name>
<dbReference type="RefSeq" id="WP_073136323.1">
    <property type="nucleotide sequence ID" value="NZ_FQZF01000018.1"/>
</dbReference>
<organism evidence="1 2">
    <name type="scientific">Muricoccus roseus</name>
    <dbReference type="NCBI Taxonomy" id="198092"/>
    <lineage>
        <taxon>Bacteria</taxon>
        <taxon>Pseudomonadati</taxon>
        <taxon>Pseudomonadota</taxon>
        <taxon>Alphaproteobacteria</taxon>
        <taxon>Acetobacterales</taxon>
        <taxon>Roseomonadaceae</taxon>
        <taxon>Muricoccus</taxon>
    </lineage>
</organism>
<dbReference type="Proteomes" id="UP000184387">
    <property type="component" value="Unassembled WGS sequence"/>
</dbReference>
<protein>
    <submittedName>
        <fullName evidence="1">Uncharacterized protein</fullName>
    </submittedName>
</protein>
<accession>A0A1M6LB24</accession>
<evidence type="ECO:0000313" key="2">
    <source>
        <dbReference type="Proteomes" id="UP000184387"/>
    </source>
</evidence>
<dbReference type="EMBL" id="FQZF01000018">
    <property type="protein sequence ID" value="SHJ68362.1"/>
    <property type="molecule type" value="Genomic_DNA"/>
</dbReference>
<dbReference type="STRING" id="198092.SAMN02745194_03110"/>
<reference evidence="1 2" key="1">
    <citation type="submission" date="2016-11" db="EMBL/GenBank/DDBJ databases">
        <authorList>
            <person name="Jaros S."/>
            <person name="Januszkiewicz K."/>
            <person name="Wedrychowicz H."/>
        </authorList>
    </citation>
    <scope>NUCLEOTIDE SEQUENCE [LARGE SCALE GENOMIC DNA]</scope>
    <source>
        <strain evidence="1 2">DSM 14916</strain>
    </source>
</reference>
<sequence length="125" mass="13614">MIARDLLQASEAALLVANCRPQMLPAVLDRLADETDRLLELQGEPAAPLRHAGQRIAAHLVTARAAHPAQPAAVMDALQDTLRQATLVLRLVEVLPMVPPPAVPLHWRTQAHRRPRFAVVQGGRA</sequence>
<gene>
    <name evidence="1" type="ORF">SAMN02745194_03110</name>
</gene>